<feature type="topological domain" description="Extracellular" evidence="10">
    <location>
        <begin position="29"/>
        <end position="143"/>
    </location>
</feature>
<dbReference type="InterPro" id="IPR036127">
    <property type="entry name" value="CcmE-like_sf"/>
</dbReference>
<keyword evidence="10" id="KW-1003">Cell membrane</keyword>
<keyword evidence="6 10" id="KW-0735">Signal-anchor</keyword>
<feature type="topological domain" description="Cytoplasmic" evidence="10">
    <location>
        <begin position="1"/>
        <end position="7"/>
    </location>
</feature>
<gene>
    <name evidence="10" type="primary">ccmE</name>
    <name evidence="10" type="synonym">cycJ</name>
    <name evidence="11" type="ORF">Bealeia1_00482</name>
</gene>
<dbReference type="Proteomes" id="UP001330434">
    <property type="component" value="Chromosome"/>
</dbReference>
<dbReference type="Pfam" id="PF03100">
    <property type="entry name" value="CcmE"/>
    <property type="match status" value="1"/>
</dbReference>
<feature type="binding site" description="covalent" evidence="10">
    <location>
        <position position="120"/>
    </location>
    <ligand>
        <name>heme</name>
        <dbReference type="ChEBI" id="CHEBI:30413"/>
    </ligand>
</feature>
<dbReference type="SUPFAM" id="SSF82093">
    <property type="entry name" value="Heme chaperone CcmE"/>
    <property type="match status" value="1"/>
</dbReference>
<feature type="binding site" description="axial binding residue" evidence="10">
    <location>
        <position position="124"/>
    </location>
    <ligand>
        <name>heme</name>
        <dbReference type="ChEBI" id="CHEBI:30413"/>
    </ligand>
    <ligandPart>
        <name>Fe</name>
        <dbReference type="ChEBI" id="CHEBI:18248"/>
    </ligandPart>
</feature>
<keyword evidence="9 10" id="KW-0472">Membrane</keyword>
<keyword evidence="3 10" id="KW-0812">Transmembrane</keyword>
<dbReference type="NCBIfam" id="NF009729">
    <property type="entry name" value="PRK13254.1-3"/>
    <property type="match status" value="1"/>
</dbReference>
<dbReference type="NCBIfam" id="NF009731">
    <property type="entry name" value="PRK13254.1-5"/>
    <property type="match status" value="1"/>
</dbReference>
<keyword evidence="5 10" id="KW-0201">Cytochrome c-type biogenesis</keyword>
<dbReference type="RefSeq" id="WP_331255189.1">
    <property type="nucleotide sequence ID" value="NZ_CP133270.1"/>
</dbReference>
<evidence type="ECO:0000313" key="11">
    <source>
        <dbReference type="EMBL" id="WVX66306.1"/>
    </source>
</evidence>
<dbReference type="PANTHER" id="PTHR34128">
    <property type="entry name" value="CYTOCHROME C-TYPE BIOGENESIS PROTEIN CCME HOMOLOG, MITOCHONDRIAL"/>
    <property type="match status" value="1"/>
</dbReference>
<keyword evidence="2 10" id="KW-0349">Heme</keyword>
<keyword evidence="4 10" id="KW-0479">Metal-binding</keyword>
<comment type="function">
    <text evidence="10">Heme chaperone required for the biogenesis of c-type cytochromes. Transiently binds heme delivered by CcmC and transfers the heme to apo-cytochromes in a process facilitated by CcmF and CcmH.</text>
</comment>
<reference evidence="11 12" key="1">
    <citation type="journal article" date="2024" name="Environ. Microbiol.">
        <title>Novel evolutionary insights on the interactions of the Holosporales (Alphaproteobacteria) with eukaryotic hosts from comparative genomics.</title>
        <authorList>
            <person name="Giovannini M."/>
            <person name="Petroni G."/>
            <person name="Castelli M."/>
        </authorList>
    </citation>
    <scope>NUCLEOTIDE SEQUENCE [LARGE SCALE GENOMIC DNA]</scope>
    <source>
        <strain evidence="11 12">US_Bl 15I1</strain>
    </source>
</reference>
<sequence>MKPKHKRLLMISGVLGCFGLAAFLVMSALEDNIVFFFSPSEIYTKVKDPQKLVRLGGLVEKGSLKREGTKVHFIVSDGSAKLPVIYEGILPDLFREGQGVVSLGYLKKDHFEAQDVLAKHDENYMPPEVVDALKKTGRWQDAE</sequence>
<evidence type="ECO:0000313" key="12">
    <source>
        <dbReference type="Proteomes" id="UP001330434"/>
    </source>
</evidence>
<dbReference type="EMBL" id="CP133270">
    <property type="protein sequence ID" value="WVX66306.1"/>
    <property type="molecule type" value="Genomic_DNA"/>
</dbReference>
<dbReference type="NCBIfam" id="NF009727">
    <property type="entry name" value="PRK13254.1-1"/>
    <property type="match status" value="1"/>
</dbReference>
<dbReference type="HAMAP" id="MF_01959">
    <property type="entry name" value="CcmE"/>
    <property type="match status" value="1"/>
</dbReference>
<protein>
    <recommendedName>
        <fullName evidence="10">Cytochrome c-type biogenesis protein CcmE</fullName>
    </recommendedName>
    <alternativeName>
        <fullName evidence="10">Cytochrome c maturation protein E</fullName>
    </alternativeName>
    <alternativeName>
        <fullName evidence="10">Heme chaperone CcmE</fullName>
    </alternativeName>
</protein>
<keyword evidence="8 10" id="KW-0408">Iron</keyword>
<evidence type="ECO:0000256" key="2">
    <source>
        <dbReference type="ARBA" id="ARBA00022617"/>
    </source>
</evidence>
<keyword evidence="7 10" id="KW-1133">Transmembrane helix</keyword>
<comment type="subcellular location">
    <subcellularLocation>
        <location evidence="10">Cell membrane</location>
        <topology evidence="10">Single-pass type II membrane protein</topology>
    </subcellularLocation>
    <subcellularLocation>
        <location evidence="1">Membrane</location>
    </subcellularLocation>
</comment>
<name>A0ABZ2C1C2_9PROT</name>
<keyword evidence="12" id="KW-1185">Reference proteome</keyword>
<comment type="similarity">
    <text evidence="10">Belongs to the CcmE/CycJ family.</text>
</comment>
<dbReference type="PANTHER" id="PTHR34128:SF2">
    <property type="entry name" value="CYTOCHROME C-TYPE BIOGENESIS PROTEIN CCME HOMOLOG, MITOCHONDRIAL"/>
    <property type="match status" value="1"/>
</dbReference>
<proteinExistence type="inferred from homology"/>
<accession>A0ABZ2C1C2</accession>
<evidence type="ECO:0000256" key="3">
    <source>
        <dbReference type="ARBA" id="ARBA00022692"/>
    </source>
</evidence>
<evidence type="ECO:0000256" key="8">
    <source>
        <dbReference type="ARBA" id="ARBA00023004"/>
    </source>
</evidence>
<evidence type="ECO:0000256" key="5">
    <source>
        <dbReference type="ARBA" id="ARBA00022748"/>
    </source>
</evidence>
<dbReference type="InterPro" id="IPR012340">
    <property type="entry name" value="NA-bd_OB-fold"/>
</dbReference>
<evidence type="ECO:0000256" key="7">
    <source>
        <dbReference type="ARBA" id="ARBA00022989"/>
    </source>
</evidence>
<organism evidence="11 12">
    <name type="scientific">Candidatus Bealeia paramacronuclearis</name>
    <dbReference type="NCBI Taxonomy" id="1921001"/>
    <lineage>
        <taxon>Bacteria</taxon>
        <taxon>Pseudomonadati</taxon>
        <taxon>Pseudomonadota</taxon>
        <taxon>Alphaproteobacteria</taxon>
        <taxon>Holosporales</taxon>
        <taxon>Holosporaceae</taxon>
        <taxon>Candidatus Bealeia</taxon>
    </lineage>
</organism>
<evidence type="ECO:0000256" key="4">
    <source>
        <dbReference type="ARBA" id="ARBA00022723"/>
    </source>
</evidence>
<evidence type="ECO:0000256" key="9">
    <source>
        <dbReference type="ARBA" id="ARBA00023136"/>
    </source>
</evidence>
<dbReference type="Gene3D" id="2.40.50.140">
    <property type="entry name" value="Nucleic acid-binding proteins"/>
    <property type="match status" value="1"/>
</dbReference>
<evidence type="ECO:0000256" key="6">
    <source>
        <dbReference type="ARBA" id="ARBA00022968"/>
    </source>
</evidence>
<dbReference type="InterPro" id="IPR004329">
    <property type="entry name" value="CcmE"/>
</dbReference>
<evidence type="ECO:0000256" key="10">
    <source>
        <dbReference type="HAMAP-Rule" id="MF_01959"/>
    </source>
</evidence>
<evidence type="ECO:0000256" key="1">
    <source>
        <dbReference type="ARBA" id="ARBA00004370"/>
    </source>
</evidence>